<dbReference type="NCBIfam" id="TIGR00654">
    <property type="entry name" value="PhzF_family"/>
    <property type="match status" value="1"/>
</dbReference>
<feature type="active site" evidence="3">
    <location>
        <position position="52"/>
    </location>
</feature>
<name>A0A2S5B9W7_9BASI</name>
<evidence type="ECO:0000256" key="1">
    <source>
        <dbReference type="ARBA" id="ARBA00008270"/>
    </source>
</evidence>
<dbReference type="GO" id="GO:0016853">
    <property type="term" value="F:isomerase activity"/>
    <property type="evidence" value="ECO:0007669"/>
    <property type="project" value="UniProtKB-KW"/>
</dbReference>
<organism evidence="4 5">
    <name type="scientific">Rhodotorula taiwanensis</name>
    <dbReference type="NCBI Taxonomy" id="741276"/>
    <lineage>
        <taxon>Eukaryota</taxon>
        <taxon>Fungi</taxon>
        <taxon>Dikarya</taxon>
        <taxon>Basidiomycota</taxon>
        <taxon>Pucciniomycotina</taxon>
        <taxon>Microbotryomycetes</taxon>
        <taxon>Sporidiobolales</taxon>
        <taxon>Sporidiobolaceae</taxon>
        <taxon>Rhodotorula</taxon>
    </lineage>
</organism>
<dbReference type="AlphaFoldDB" id="A0A2S5B9W7"/>
<reference evidence="4 5" key="1">
    <citation type="journal article" date="2018" name="Front. Microbiol.">
        <title>Prospects for Fungal Bioremediation of Acidic Radioactive Waste Sites: Characterization and Genome Sequence of Rhodotorula taiwanensis MD1149.</title>
        <authorList>
            <person name="Tkavc R."/>
            <person name="Matrosova V.Y."/>
            <person name="Grichenko O.E."/>
            <person name="Gostincar C."/>
            <person name="Volpe R.P."/>
            <person name="Klimenkova P."/>
            <person name="Gaidamakova E.K."/>
            <person name="Zhou C.E."/>
            <person name="Stewart B.J."/>
            <person name="Lyman M.G."/>
            <person name="Malfatti S.A."/>
            <person name="Rubinfeld B."/>
            <person name="Courtot M."/>
            <person name="Singh J."/>
            <person name="Dalgard C.L."/>
            <person name="Hamilton T."/>
            <person name="Frey K.G."/>
            <person name="Gunde-Cimerman N."/>
            <person name="Dugan L."/>
            <person name="Daly M.J."/>
        </authorList>
    </citation>
    <scope>NUCLEOTIDE SEQUENCE [LARGE SCALE GENOMIC DNA]</scope>
    <source>
        <strain evidence="4 5">MD1149</strain>
    </source>
</reference>
<accession>A0A2S5B9W7</accession>
<protein>
    <submittedName>
        <fullName evidence="4">Uncharacterized protein</fullName>
    </submittedName>
</protein>
<dbReference type="SUPFAM" id="SSF54506">
    <property type="entry name" value="Diaminopimelate epimerase-like"/>
    <property type="match status" value="1"/>
</dbReference>
<proteinExistence type="inferred from homology"/>
<dbReference type="InterPro" id="IPR003719">
    <property type="entry name" value="Phenazine_PhzF-like"/>
</dbReference>
<dbReference type="PANTHER" id="PTHR13774:SF17">
    <property type="entry name" value="PHENAZINE BIOSYNTHESIS-LIKE DOMAIN-CONTAINING PROTEIN"/>
    <property type="match status" value="1"/>
</dbReference>
<gene>
    <name evidence="4" type="ORF">BMF94_3500</name>
</gene>
<dbReference type="PIRSF" id="PIRSF016184">
    <property type="entry name" value="PhzC_PhzF"/>
    <property type="match status" value="1"/>
</dbReference>
<evidence type="ECO:0000313" key="5">
    <source>
        <dbReference type="Proteomes" id="UP000237144"/>
    </source>
</evidence>
<dbReference type="OrthoDB" id="75169at2759"/>
<dbReference type="STRING" id="741276.A0A2S5B9W7"/>
<dbReference type="EMBL" id="PJQD01000036">
    <property type="protein sequence ID" value="POY73562.1"/>
    <property type="molecule type" value="Genomic_DNA"/>
</dbReference>
<dbReference type="GO" id="GO:0005737">
    <property type="term" value="C:cytoplasm"/>
    <property type="evidence" value="ECO:0007669"/>
    <property type="project" value="TreeGrafter"/>
</dbReference>
<dbReference type="Gene3D" id="3.10.310.10">
    <property type="entry name" value="Diaminopimelate Epimerase, Chain A, domain 1"/>
    <property type="match status" value="2"/>
</dbReference>
<evidence type="ECO:0000313" key="4">
    <source>
        <dbReference type="EMBL" id="POY73562.1"/>
    </source>
</evidence>
<dbReference type="PANTHER" id="PTHR13774">
    <property type="entry name" value="PHENAZINE BIOSYNTHESIS PROTEIN"/>
    <property type="match status" value="1"/>
</dbReference>
<dbReference type="Pfam" id="PF02567">
    <property type="entry name" value="PhzC-PhzF"/>
    <property type="match status" value="1"/>
</dbReference>
<sequence>MRAHKTPYRIIDAFTDEAFAGNPAAVVLFDGDDRIEDVGLMQKLAIEYNLQETAFLRLQEPSDERSPRYRLRWFTPVQEFPLCGHATLASSHYLLDEVHPDADRITFETMSGPLTAARREPDLIELDFPADDSAVAPAEALDEATYSALMAQVNDELPAAIVAVRVAKLAVVVELTSDFNLADAKLDATCLATSSRYFVFTQICSGGAAHIYTRVLDGAEACPEDPVTGSAHCVLAPYFLDSSTAANGRLLRQHPELARKQSDAPSSLRCRQGGPRRGQLEVEWRWRDGRVLLRGNAVTVMEGNIGL</sequence>
<evidence type="ECO:0000256" key="2">
    <source>
        <dbReference type="ARBA" id="ARBA00023235"/>
    </source>
</evidence>
<keyword evidence="2" id="KW-0413">Isomerase</keyword>
<evidence type="ECO:0000256" key="3">
    <source>
        <dbReference type="PIRSR" id="PIRSR016184-1"/>
    </source>
</evidence>
<comment type="similarity">
    <text evidence="1">Belongs to the PhzF family.</text>
</comment>
<comment type="caution">
    <text evidence="4">The sequence shown here is derived from an EMBL/GenBank/DDBJ whole genome shotgun (WGS) entry which is preliminary data.</text>
</comment>
<dbReference type="Proteomes" id="UP000237144">
    <property type="component" value="Unassembled WGS sequence"/>
</dbReference>
<keyword evidence="5" id="KW-1185">Reference proteome</keyword>